<gene>
    <name evidence="3" type="ORF">FHX47_000595</name>
</gene>
<reference evidence="3 4" key="1">
    <citation type="submission" date="2020-08" db="EMBL/GenBank/DDBJ databases">
        <title>Sequencing the genomes of 1000 actinobacteria strains.</title>
        <authorList>
            <person name="Klenk H.-P."/>
        </authorList>
    </citation>
    <scope>NUCLEOTIDE SEQUENCE [LARGE SCALE GENOMIC DNA]</scope>
    <source>
        <strain evidence="3 4">DSM 28238</strain>
    </source>
</reference>
<dbReference type="InterPro" id="IPR003965">
    <property type="entry name" value="Fatty_acid_synthase"/>
</dbReference>
<dbReference type="Pfam" id="PF01575">
    <property type="entry name" value="MaoC_dehydratas"/>
    <property type="match status" value="1"/>
</dbReference>
<sequence>MTRTIDLPNLSSLYRRAALGALKSKLSSNGSLRGLTVEPVVARHPGISEQQVEDYRRLFAGEAFDGAHRGALPSVLIHIAAFPVQMGLMSSKDFPLPLLGMVHLANTVEHHQPVMPNTSLQILVKAQNFRAHRKGTQVDITVDVYPQGVDVDSADQSELLWSGVSTYLGIGTFVAGKPEGEQSRRGQGGFTPPRKTAQWNLGAGAGRDYAAVSGDYNPIHVSNLAAKALGQRGMIAHGMYSAARMLEGREPESAGHRWSIEFEAPVALPGTVNFAVEDISDGTQRFTGWNARKNRRHFTGELILP</sequence>
<dbReference type="GO" id="GO:0004312">
    <property type="term" value="F:fatty acid synthase activity"/>
    <property type="evidence" value="ECO:0007669"/>
    <property type="project" value="InterPro"/>
</dbReference>
<dbReference type="SUPFAM" id="SSF54637">
    <property type="entry name" value="Thioesterase/thiol ester dehydrase-isomerase"/>
    <property type="match status" value="1"/>
</dbReference>
<dbReference type="InterPro" id="IPR002539">
    <property type="entry name" value="MaoC-like_dom"/>
</dbReference>
<dbReference type="AlphaFoldDB" id="A0A7W5TR07"/>
<comment type="similarity">
    <text evidence="1">Belongs to the enoyl-CoA hydratase/isomerase family.</text>
</comment>
<name>A0A7W5TR07_9MICC</name>
<comment type="caution">
    <text evidence="3">The sequence shown here is derived from an EMBL/GenBank/DDBJ whole genome shotgun (WGS) entry which is preliminary data.</text>
</comment>
<protein>
    <submittedName>
        <fullName evidence="3">Acyl dehydratase</fullName>
    </submittedName>
</protein>
<dbReference type="GO" id="GO:0006633">
    <property type="term" value="P:fatty acid biosynthetic process"/>
    <property type="evidence" value="ECO:0007669"/>
    <property type="project" value="InterPro"/>
</dbReference>
<accession>A0A7W5TR07</accession>
<feature type="domain" description="MaoC-like" evidence="2">
    <location>
        <begin position="208"/>
        <end position="277"/>
    </location>
</feature>
<dbReference type="PANTHER" id="PTHR43841:SF3">
    <property type="entry name" value="(3R)-HYDROXYACYL-ACP DEHYDRATASE SUBUNIT HADB"/>
    <property type="match status" value="1"/>
</dbReference>
<dbReference type="InterPro" id="IPR029069">
    <property type="entry name" value="HotDog_dom_sf"/>
</dbReference>
<evidence type="ECO:0000256" key="1">
    <source>
        <dbReference type="ARBA" id="ARBA00005254"/>
    </source>
</evidence>
<dbReference type="Gene3D" id="3.10.129.10">
    <property type="entry name" value="Hotdog Thioesterase"/>
    <property type="match status" value="1"/>
</dbReference>
<keyword evidence="4" id="KW-1185">Reference proteome</keyword>
<dbReference type="GO" id="GO:0005835">
    <property type="term" value="C:fatty acid synthase complex"/>
    <property type="evidence" value="ECO:0007669"/>
    <property type="project" value="InterPro"/>
</dbReference>
<dbReference type="PANTHER" id="PTHR43841">
    <property type="entry name" value="3-HYDROXYACYL-THIOESTER DEHYDRATASE HTDX-RELATED"/>
    <property type="match status" value="1"/>
</dbReference>
<proteinExistence type="inferred from homology"/>
<evidence type="ECO:0000313" key="4">
    <source>
        <dbReference type="Proteomes" id="UP000547528"/>
    </source>
</evidence>
<evidence type="ECO:0000313" key="3">
    <source>
        <dbReference type="EMBL" id="MBB3667002.1"/>
    </source>
</evidence>
<evidence type="ECO:0000259" key="2">
    <source>
        <dbReference type="Pfam" id="PF01575"/>
    </source>
</evidence>
<dbReference type="PRINTS" id="PR01483">
    <property type="entry name" value="FASYNTHASE"/>
</dbReference>
<dbReference type="EMBL" id="JACIBT010000001">
    <property type="protein sequence ID" value="MBB3667002.1"/>
    <property type="molecule type" value="Genomic_DNA"/>
</dbReference>
<dbReference type="RefSeq" id="WP_183357376.1">
    <property type="nucleotide sequence ID" value="NZ_BAABKR010000001.1"/>
</dbReference>
<dbReference type="Proteomes" id="UP000547528">
    <property type="component" value="Unassembled WGS sequence"/>
</dbReference>
<organism evidence="3 4">
    <name type="scientific">Garicola koreensis</name>
    <dbReference type="NCBI Taxonomy" id="1262554"/>
    <lineage>
        <taxon>Bacteria</taxon>
        <taxon>Bacillati</taxon>
        <taxon>Actinomycetota</taxon>
        <taxon>Actinomycetes</taxon>
        <taxon>Micrococcales</taxon>
        <taxon>Micrococcaceae</taxon>
        <taxon>Garicola</taxon>
    </lineage>
</organism>